<keyword evidence="1" id="KW-0597">Phosphoprotein</keyword>
<dbReference type="EMBL" id="CP045119">
    <property type="protein sequence ID" value="QIN85012.1"/>
    <property type="molecule type" value="Genomic_DNA"/>
</dbReference>
<sequence>MARVLIVDDHAVLREALALFLNQEPDLEVTGQAGSLAEACEMLGDGFDAAVVELTLPDGSATGLVHELRKANPSAAILVLTAETDPVRHGAAVAGGADGVMHKSSRAQEIVEAVRRLLKSQALNSLPETARLLRLSERFRELVRRSGVERLTPREREILQALADGFETRDIAARLGMSERTVHTHVASILRKLGVTSQLQAVVHAVRFGIVRIRPFSIDEG</sequence>
<reference evidence="6 7" key="1">
    <citation type="submission" date="2019-10" db="EMBL/GenBank/DDBJ databases">
        <title>Rubrobacter sp nov SCSIO 52090 isolated from a deep-sea sediment in the South China Sea.</title>
        <authorList>
            <person name="Chen R.W."/>
        </authorList>
    </citation>
    <scope>NUCLEOTIDE SEQUENCE [LARGE SCALE GENOMIC DNA]</scope>
    <source>
        <strain evidence="6 7">SCSIO 52909</strain>
    </source>
</reference>
<dbReference type="PROSITE" id="PS00622">
    <property type="entry name" value="HTH_LUXR_1"/>
    <property type="match status" value="1"/>
</dbReference>
<evidence type="ECO:0000256" key="3">
    <source>
        <dbReference type="PROSITE-ProRule" id="PRU00169"/>
    </source>
</evidence>
<dbReference type="GO" id="GO:0003677">
    <property type="term" value="F:DNA binding"/>
    <property type="evidence" value="ECO:0007669"/>
    <property type="project" value="UniProtKB-KW"/>
</dbReference>
<dbReference type="SMART" id="SM00448">
    <property type="entry name" value="REC"/>
    <property type="match status" value="1"/>
</dbReference>
<feature type="domain" description="HTH luxR-type" evidence="4">
    <location>
        <begin position="144"/>
        <end position="209"/>
    </location>
</feature>
<dbReference type="InterPro" id="IPR001789">
    <property type="entry name" value="Sig_transdc_resp-reg_receiver"/>
</dbReference>
<dbReference type="AlphaFoldDB" id="A0A6G8QEY1"/>
<dbReference type="InterPro" id="IPR011006">
    <property type="entry name" value="CheY-like_superfamily"/>
</dbReference>
<dbReference type="SUPFAM" id="SSF46894">
    <property type="entry name" value="C-terminal effector domain of the bipartite response regulators"/>
    <property type="match status" value="1"/>
</dbReference>
<dbReference type="PANTHER" id="PTHR43214:SF37">
    <property type="entry name" value="TRANSCRIPTIONAL REGULATORY PROTEIN YDFI"/>
    <property type="match status" value="1"/>
</dbReference>
<dbReference type="InterPro" id="IPR016032">
    <property type="entry name" value="Sig_transdc_resp-reg_C-effctor"/>
</dbReference>
<name>A0A6G8QEY1_9ACTN</name>
<evidence type="ECO:0000259" key="5">
    <source>
        <dbReference type="PROSITE" id="PS50110"/>
    </source>
</evidence>
<proteinExistence type="predicted"/>
<dbReference type="PROSITE" id="PS50110">
    <property type="entry name" value="RESPONSE_REGULATORY"/>
    <property type="match status" value="1"/>
</dbReference>
<dbReference type="Proteomes" id="UP000501452">
    <property type="component" value="Chromosome"/>
</dbReference>
<protein>
    <submittedName>
        <fullName evidence="6">Response regulator</fullName>
    </submittedName>
</protein>
<feature type="domain" description="Response regulatory" evidence="5">
    <location>
        <begin position="3"/>
        <end position="118"/>
    </location>
</feature>
<dbReference type="SMART" id="SM00421">
    <property type="entry name" value="HTH_LUXR"/>
    <property type="match status" value="1"/>
</dbReference>
<comment type="caution">
    <text evidence="3">Lacks conserved residue(s) required for the propagation of feature annotation.</text>
</comment>
<evidence type="ECO:0000256" key="1">
    <source>
        <dbReference type="ARBA" id="ARBA00022553"/>
    </source>
</evidence>
<accession>A0A6G8QEY1</accession>
<dbReference type="PANTHER" id="PTHR43214">
    <property type="entry name" value="TWO-COMPONENT RESPONSE REGULATOR"/>
    <property type="match status" value="1"/>
</dbReference>
<keyword evidence="2" id="KW-0238">DNA-binding</keyword>
<dbReference type="InterPro" id="IPR000792">
    <property type="entry name" value="Tscrpt_reg_LuxR_C"/>
</dbReference>
<dbReference type="PROSITE" id="PS50043">
    <property type="entry name" value="HTH_LUXR_2"/>
    <property type="match status" value="1"/>
</dbReference>
<evidence type="ECO:0000259" key="4">
    <source>
        <dbReference type="PROSITE" id="PS50043"/>
    </source>
</evidence>
<organism evidence="6 7">
    <name type="scientific">Rubrobacter tropicus</name>
    <dbReference type="NCBI Taxonomy" id="2653851"/>
    <lineage>
        <taxon>Bacteria</taxon>
        <taxon>Bacillati</taxon>
        <taxon>Actinomycetota</taxon>
        <taxon>Rubrobacteria</taxon>
        <taxon>Rubrobacterales</taxon>
        <taxon>Rubrobacteraceae</taxon>
        <taxon>Rubrobacter</taxon>
    </lineage>
</organism>
<evidence type="ECO:0000256" key="2">
    <source>
        <dbReference type="ARBA" id="ARBA00023125"/>
    </source>
</evidence>
<dbReference type="GO" id="GO:0000160">
    <property type="term" value="P:phosphorelay signal transduction system"/>
    <property type="evidence" value="ECO:0007669"/>
    <property type="project" value="InterPro"/>
</dbReference>
<evidence type="ECO:0000313" key="7">
    <source>
        <dbReference type="Proteomes" id="UP000501452"/>
    </source>
</evidence>
<dbReference type="Pfam" id="PF00072">
    <property type="entry name" value="Response_reg"/>
    <property type="match status" value="1"/>
</dbReference>
<dbReference type="InterPro" id="IPR058245">
    <property type="entry name" value="NreC/VraR/RcsB-like_REC"/>
</dbReference>
<evidence type="ECO:0000313" key="6">
    <source>
        <dbReference type="EMBL" id="QIN85012.1"/>
    </source>
</evidence>
<keyword evidence="7" id="KW-1185">Reference proteome</keyword>
<dbReference type="InterPro" id="IPR039420">
    <property type="entry name" value="WalR-like"/>
</dbReference>
<dbReference type="KEGG" id="rub:GBA63_03645"/>
<gene>
    <name evidence="6" type="ORF">GBA63_03645</name>
</gene>
<dbReference type="PRINTS" id="PR00038">
    <property type="entry name" value="HTHLUXR"/>
</dbReference>
<dbReference type="CDD" id="cd06170">
    <property type="entry name" value="LuxR_C_like"/>
    <property type="match status" value="1"/>
</dbReference>
<dbReference type="CDD" id="cd17535">
    <property type="entry name" value="REC_NarL-like"/>
    <property type="match status" value="1"/>
</dbReference>
<dbReference type="SUPFAM" id="SSF52172">
    <property type="entry name" value="CheY-like"/>
    <property type="match status" value="1"/>
</dbReference>
<dbReference type="Pfam" id="PF00196">
    <property type="entry name" value="GerE"/>
    <property type="match status" value="1"/>
</dbReference>
<dbReference type="Gene3D" id="3.40.50.2300">
    <property type="match status" value="1"/>
</dbReference>
<dbReference type="GO" id="GO:0006355">
    <property type="term" value="P:regulation of DNA-templated transcription"/>
    <property type="evidence" value="ECO:0007669"/>
    <property type="project" value="InterPro"/>
</dbReference>